<dbReference type="PANTHER" id="PTHR35794:SF1">
    <property type="entry name" value="CELL CYCLE PROTEIN GPSB"/>
    <property type="match status" value="1"/>
</dbReference>
<name>A0A7W3XUN2_9BACL</name>
<evidence type="ECO:0000256" key="5">
    <source>
        <dbReference type="ARBA" id="ARBA00023306"/>
    </source>
</evidence>
<dbReference type="GO" id="GO:0005737">
    <property type="term" value="C:cytoplasm"/>
    <property type="evidence" value="ECO:0007669"/>
    <property type="project" value="UniProtKB-SubCell"/>
</dbReference>
<comment type="caution">
    <text evidence="6">The sequence shown here is derived from an EMBL/GenBank/DDBJ whole genome shotgun (WGS) entry which is preliminary data.</text>
</comment>
<dbReference type="RefSeq" id="WP_182540662.1">
    <property type="nucleotide sequence ID" value="NZ_JACJIP010000076.1"/>
</dbReference>
<keyword evidence="5" id="KW-0131">Cell cycle</keyword>
<evidence type="ECO:0000256" key="3">
    <source>
        <dbReference type="ARBA" id="ARBA00022618"/>
    </source>
</evidence>
<dbReference type="InterPro" id="IPR007793">
    <property type="entry name" value="DivIVA_fam"/>
</dbReference>
<keyword evidence="3 6" id="KW-0132">Cell division</keyword>
<dbReference type="Proteomes" id="UP000567067">
    <property type="component" value="Unassembled WGS sequence"/>
</dbReference>
<evidence type="ECO:0000313" key="7">
    <source>
        <dbReference type="Proteomes" id="UP000567067"/>
    </source>
</evidence>
<evidence type="ECO:0000256" key="2">
    <source>
        <dbReference type="ARBA" id="ARBA00022490"/>
    </source>
</evidence>
<dbReference type="PANTHER" id="PTHR35794">
    <property type="entry name" value="CELL DIVISION PROTEIN DIVIVA"/>
    <property type="match status" value="1"/>
</dbReference>
<keyword evidence="2" id="KW-0963">Cytoplasm</keyword>
<comment type="subcellular location">
    <subcellularLocation>
        <location evidence="1">Cytoplasm</location>
    </subcellularLocation>
</comment>
<evidence type="ECO:0000256" key="1">
    <source>
        <dbReference type="ARBA" id="ARBA00004496"/>
    </source>
</evidence>
<evidence type="ECO:0000313" key="6">
    <source>
        <dbReference type="EMBL" id="MBA9088833.1"/>
    </source>
</evidence>
<dbReference type="Gene3D" id="6.10.250.660">
    <property type="match status" value="1"/>
</dbReference>
<organism evidence="6 7">
    <name type="scientific">Fontibacillus solani</name>
    <dbReference type="NCBI Taxonomy" id="1572857"/>
    <lineage>
        <taxon>Bacteria</taxon>
        <taxon>Bacillati</taxon>
        <taxon>Bacillota</taxon>
        <taxon>Bacilli</taxon>
        <taxon>Bacillales</taxon>
        <taxon>Paenibacillaceae</taxon>
        <taxon>Fontibacillus</taxon>
    </lineage>
</organism>
<accession>A0A7W3XUN2</accession>
<dbReference type="EMBL" id="JACJIP010000076">
    <property type="protein sequence ID" value="MBA9088833.1"/>
    <property type="molecule type" value="Genomic_DNA"/>
</dbReference>
<sequence length="96" mass="11217">MASELNRIKSPKELGVTLTAMEIHDKQFSTVFRGYHQDEVNMFLDQIIKDYEVFGNIIKDLQKQLQNKVALAPDQLEDISQRLREVENLLLRSQNK</sequence>
<protein>
    <submittedName>
        <fullName evidence="6">Cell division initiation protein</fullName>
    </submittedName>
</protein>
<gene>
    <name evidence="6" type="ORF">FHR92_005378</name>
</gene>
<dbReference type="NCBIfam" id="TIGR03544">
    <property type="entry name" value="DivI1A_domain"/>
    <property type="match status" value="1"/>
</dbReference>
<dbReference type="InterPro" id="IPR019933">
    <property type="entry name" value="DivIVA_domain"/>
</dbReference>
<evidence type="ECO:0000256" key="4">
    <source>
        <dbReference type="ARBA" id="ARBA00023054"/>
    </source>
</evidence>
<dbReference type="GO" id="GO:0051301">
    <property type="term" value="P:cell division"/>
    <property type="evidence" value="ECO:0007669"/>
    <property type="project" value="UniProtKB-KW"/>
</dbReference>
<keyword evidence="4" id="KW-0175">Coiled coil</keyword>
<dbReference type="Pfam" id="PF05103">
    <property type="entry name" value="DivIVA"/>
    <property type="match status" value="1"/>
</dbReference>
<keyword evidence="7" id="KW-1185">Reference proteome</keyword>
<proteinExistence type="predicted"/>
<reference evidence="6 7" key="1">
    <citation type="submission" date="2020-08" db="EMBL/GenBank/DDBJ databases">
        <title>Genomic Encyclopedia of Type Strains, Phase III (KMG-III): the genomes of soil and plant-associated and newly described type strains.</title>
        <authorList>
            <person name="Whitman W."/>
        </authorList>
    </citation>
    <scope>NUCLEOTIDE SEQUENCE [LARGE SCALE GENOMIC DNA]</scope>
    <source>
        <strain evidence="6 7">CECT 8693</strain>
    </source>
</reference>
<dbReference type="AlphaFoldDB" id="A0A7W3XUN2"/>